<proteinExistence type="predicted"/>
<dbReference type="Proteomes" id="UP001390339">
    <property type="component" value="Unassembled WGS sequence"/>
</dbReference>
<name>A0ABR2IHG7_9PEZI</name>
<dbReference type="EMBL" id="JAPCWZ010000005">
    <property type="protein sequence ID" value="KAK8863009.1"/>
    <property type="molecule type" value="Genomic_DNA"/>
</dbReference>
<accession>A0ABR2IHG7</accession>
<keyword evidence="2" id="KW-1185">Reference proteome</keyword>
<evidence type="ECO:0000313" key="1">
    <source>
        <dbReference type="EMBL" id="KAK8863009.1"/>
    </source>
</evidence>
<evidence type="ECO:0000313" key="2">
    <source>
        <dbReference type="Proteomes" id="UP001390339"/>
    </source>
</evidence>
<organism evidence="1 2">
    <name type="scientific">Apiospora arundinis</name>
    <dbReference type="NCBI Taxonomy" id="335852"/>
    <lineage>
        <taxon>Eukaryota</taxon>
        <taxon>Fungi</taxon>
        <taxon>Dikarya</taxon>
        <taxon>Ascomycota</taxon>
        <taxon>Pezizomycotina</taxon>
        <taxon>Sordariomycetes</taxon>
        <taxon>Xylariomycetidae</taxon>
        <taxon>Amphisphaeriales</taxon>
        <taxon>Apiosporaceae</taxon>
        <taxon>Apiospora</taxon>
    </lineage>
</organism>
<sequence length="110" mass="13079">MSLFHKLSRWMHKFRSSNMTNNQDTAFEATHTFTHPYSDPDVLKRYLIGTKHLTERQFRIKPNTRELLLRLEDNNVTLSDEEKAQIIELFKKAEEERKAEAAKNGMKKEK</sequence>
<reference evidence="1 2" key="1">
    <citation type="journal article" date="2024" name="IMA Fungus">
        <title>Apiospora arundinis, a panoply of carbohydrate-active enzymes and secondary metabolites.</title>
        <authorList>
            <person name="Sorensen T."/>
            <person name="Petersen C."/>
            <person name="Muurmann A.T."/>
            <person name="Christiansen J.V."/>
            <person name="Brundto M.L."/>
            <person name="Overgaard C.K."/>
            <person name="Boysen A.T."/>
            <person name="Wollenberg R.D."/>
            <person name="Larsen T.O."/>
            <person name="Sorensen J.L."/>
            <person name="Nielsen K.L."/>
            <person name="Sondergaard T.E."/>
        </authorList>
    </citation>
    <scope>NUCLEOTIDE SEQUENCE [LARGE SCALE GENOMIC DNA]</scope>
    <source>
        <strain evidence="1 2">AAU 773</strain>
    </source>
</reference>
<gene>
    <name evidence="1" type="ORF">PGQ11_009244</name>
</gene>
<comment type="caution">
    <text evidence="1">The sequence shown here is derived from an EMBL/GenBank/DDBJ whole genome shotgun (WGS) entry which is preliminary data.</text>
</comment>
<protein>
    <submittedName>
        <fullName evidence="1">Uncharacterized protein</fullName>
    </submittedName>
</protein>